<dbReference type="EMBL" id="PDOC01000012">
    <property type="protein sequence ID" value="PIL43613.1"/>
    <property type="molecule type" value="Genomic_DNA"/>
</dbReference>
<reference evidence="3 4" key="1">
    <citation type="submission" date="2017-10" db="EMBL/GenBank/DDBJ databases">
        <title>Massilia psychrophilum sp. nov., a novel purple-pigmented bacterium isolated from Tianshan glacier, Xinjiang Municipality, China.</title>
        <authorList>
            <person name="Wang H."/>
        </authorList>
    </citation>
    <scope>NUCLEOTIDE SEQUENCE [LARGE SCALE GENOMIC DNA]</scope>
    <source>
        <strain evidence="3 4">JCM 30074</strain>
    </source>
</reference>
<dbReference type="OrthoDB" id="7062343at2"/>
<evidence type="ECO:0000313" key="3">
    <source>
        <dbReference type="EMBL" id="PIL43613.1"/>
    </source>
</evidence>
<accession>A0A2G8TC88</accession>
<protein>
    <submittedName>
        <fullName evidence="3">CopG family transcriptional regulator</fullName>
    </submittedName>
</protein>
<sequence length="94" mass="10336">MSTTTIRLTEELKARVACAAERAGKTTHSFILEAIAEKAESEEMRASLDDEAAARFAKIVSTGETIPWTDVRQYLIDRAAGKQVPRPVVTKKSD</sequence>
<dbReference type="InterPro" id="IPR010985">
    <property type="entry name" value="Ribbon_hlx_hlx"/>
</dbReference>
<keyword evidence="4" id="KW-1185">Reference proteome</keyword>
<dbReference type="Pfam" id="PF08681">
    <property type="entry name" value="TacA1"/>
    <property type="match status" value="1"/>
</dbReference>
<comment type="similarity">
    <text evidence="2">Belongs to the TacA antitoxin family.</text>
</comment>
<proteinExistence type="inferred from homology"/>
<evidence type="ECO:0000313" key="4">
    <source>
        <dbReference type="Proteomes" id="UP000230390"/>
    </source>
</evidence>
<dbReference type="SUPFAM" id="SSF47598">
    <property type="entry name" value="Ribbon-helix-helix"/>
    <property type="match status" value="1"/>
</dbReference>
<name>A0A2G8TC88_9BURK</name>
<dbReference type="RefSeq" id="WP_099790619.1">
    <property type="nucleotide sequence ID" value="NZ_JBHLYV010000099.1"/>
</dbReference>
<dbReference type="InterPro" id="IPR014795">
    <property type="entry name" value="TacA_1-like"/>
</dbReference>
<comment type="caution">
    <text evidence="3">The sequence shown here is derived from an EMBL/GenBank/DDBJ whole genome shotgun (WGS) entry which is preliminary data.</text>
</comment>
<keyword evidence="1" id="KW-1277">Toxin-antitoxin system</keyword>
<organism evidence="3 4">
    <name type="scientific">Massilia eurypsychrophila</name>
    <dbReference type="NCBI Taxonomy" id="1485217"/>
    <lineage>
        <taxon>Bacteria</taxon>
        <taxon>Pseudomonadati</taxon>
        <taxon>Pseudomonadota</taxon>
        <taxon>Betaproteobacteria</taxon>
        <taxon>Burkholderiales</taxon>
        <taxon>Oxalobacteraceae</taxon>
        <taxon>Telluria group</taxon>
        <taxon>Massilia</taxon>
    </lineage>
</organism>
<dbReference type="AlphaFoldDB" id="A0A2G8TC88"/>
<gene>
    <name evidence="3" type="ORF">CR105_17790</name>
</gene>
<dbReference type="Proteomes" id="UP000230390">
    <property type="component" value="Unassembled WGS sequence"/>
</dbReference>
<dbReference type="Gene3D" id="1.20.5.780">
    <property type="entry name" value="Single helix bin"/>
    <property type="match status" value="1"/>
</dbReference>
<evidence type="ECO:0000256" key="2">
    <source>
        <dbReference type="ARBA" id="ARBA00049988"/>
    </source>
</evidence>
<evidence type="ECO:0000256" key="1">
    <source>
        <dbReference type="ARBA" id="ARBA00022649"/>
    </source>
</evidence>
<dbReference type="GO" id="GO:0006355">
    <property type="term" value="P:regulation of DNA-templated transcription"/>
    <property type="evidence" value="ECO:0007669"/>
    <property type="project" value="InterPro"/>
</dbReference>